<dbReference type="EMBL" id="SEOQ01001139">
    <property type="protein sequence ID" value="TFY53533.1"/>
    <property type="molecule type" value="Genomic_DNA"/>
</dbReference>
<proteinExistence type="predicted"/>
<feature type="region of interest" description="Disordered" evidence="1">
    <location>
        <begin position="216"/>
        <end position="247"/>
    </location>
</feature>
<dbReference type="OrthoDB" id="2691851at2759"/>
<organism evidence="2 3">
    <name type="scientific">Dentipellis fragilis</name>
    <dbReference type="NCBI Taxonomy" id="205917"/>
    <lineage>
        <taxon>Eukaryota</taxon>
        <taxon>Fungi</taxon>
        <taxon>Dikarya</taxon>
        <taxon>Basidiomycota</taxon>
        <taxon>Agaricomycotina</taxon>
        <taxon>Agaricomycetes</taxon>
        <taxon>Russulales</taxon>
        <taxon>Hericiaceae</taxon>
        <taxon>Dentipellis</taxon>
    </lineage>
</organism>
<dbReference type="AlphaFoldDB" id="A0A4Y9XVU7"/>
<gene>
    <name evidence="2" type="ORF">EVG20_g10072</name>
</gene>
<protein>
    <submittedName>
        <fullName evidence="2">Uncharacterized protein</fullName>
    </submittedName>
</protein>
<comment type="caution">
    <text evidence="2">The sequence shown here is derived from an EMBL/GenBank/DDBJ whole genome shotgun (WGS) entry which is preliminary data.</text>
</comment>
<name>A0A4Y9XVU7_9AGAM</name>
<reference evidence="2 3" key="1">
    <citation type="submission" date="2019-02" db="EMBL/GenBank/DDBJ databases">
        <title>Genome sequencing of the rare red list fungi Dentipellis fragilis.</title>
        <authorList>
            <person name="Buettner E."/>
            <person name="Kellner H."/>
        </authorList>
    </citation>
    <scope>NUCLEOTIDE SEQUENCE [LARGE SCALE GENOMIC DNA]</scope>
    <source>
        <strain evidence="2 3">DSM 105465</strain>
    </source>
</reference>
<keyword evidence="3" id="KW-1185">Reference proteome</keyword>
<evidence type="ECO:0000256" key="1">
    <source>
        <dbReference type="SAM" id="MobiDB-lite"/>
    </source>
</evidence>
<feature type="compositionally biased region" description="Pro residues" evidence="1">
    <location>
        <begin position="218"/>
        <end position="227"/>
    </location>
</feature>
<dbReference type="Proteomes" id="UP000298327">
    <property type="component" value="Unassembled WGS sequence"/>
</dbReference>
<evidence type="ECO:0000313" key="3">
    <source>
        <dbReference type="Proteomes" id="UP000298327"/>
    </source>
</evidence>
<accession>A0A4Y9XVU7</accession>
<evidence type="ECO:0000313" key="2">
    <source>
        <dbReference type="EMBL" id="TFY53533.1"/>
    </source>
</evidence>
<sequence length="837" mass="91852">MPDVADLVPDADGRVTCPECRQTVRLGNGGINNLIKIHLPSRKCAEACKEQAKRTNQARDPRITQFFAAAPKKKLIPLAVTAPLPVIATPLPQTANQAEHLLQRLCDAIDSLPSSIPEANDGDVLAAFAYPPPENLDPSEAWEMLDPVLNRLVGWGKTAASFSEHVRRGEKGMDALHAYLEFFVNHYNIDGGLLEGKIRVMLDAIAICTGIPARSLDPSPPASPGVPTPTSHAKSPPIHHSTLESDSDSDIVCVEPASGHQYQCAGHIITFPPSRSPNANYPFMLHDVRALPWDYELRNGIFVVRSRTCSRFASTSGMCKPCIALKTNSMLNGIIDRMKNGVHQNAPYAYHGLGGLIEVARRKNNVIDTYRLQRLNNARKIVGLEGVVDIHKQILLAISSQRIQRIDRVFRAGFSRRLGLHAMLVMVKKAADGTYHPKGYEEEDDLQALLFLRLGGARVADIAHRIFGTPATSTIRQRTSIPLLLSSPSTPTLSEIRHNVEATFQDMSGLLTGSPGSAMHAVLMFDELATEKRPRWDDKTNKILGICRECGKGRCLDFSSMDDLQLLFEDLEKGTIHLASEATVGAIGLLSDNTRLYSARPVLLSGSCKRESAEEHAELLQTTINAINSRKDLTRARIVSVASDGEARRGKALVQLTFKSPLSPSSPIYYLLGQLPLMDLWVGDDDLTADKDFKHVAFKRVRNALLRDKGVLVSGIYLTPSILRSHLSDAGHSAIHIRSILNASDKQDVQTAYHLLRDIWSLPVAEADCTATYADTRKALQLFGSLCYHLVMPYICVDLDLAEQLAHLSTAAHIAMASDVQGVRRQDVEKELSGVSK</sequence>